<evidence type="ECO:0000313" key="2">
    <source>
        <dbReference type="EMBL" id="CAK7229636.1"/>
    </source>
</evidence>
<sequence>MNFETFDAAMKTICNGDTHGWGAPEVAHRRSGIRIQTGQLYTIRANAPEQLPSMELLQLQWDLLRIAAMSGAADVYDDNGDDSDDQCEDDELCSAFGSDEADTISSIDIDFGRDEDEDETDAQLKSLERPRVIEAIDPTFNTIAV</sequence>
<organism evidence="2 3">
    <name type="scientific">Sporothrix curviconia</name>
    <dbReference type="NCBI Taxonomy" id="1260050"/>
    <lineage>
        <taxon>Eukaryota</taxon>
        <taxon>Fungi</taxon>
        <taxon>Dikarya</taxon>
        <taxon>Ascomycota</taxon>
        <taxon>Pezizomycotina</taxon>
        <taxon>Sordariomycetes</taxon>
        <taxon>Sordariomycetidae</taxon>
        <taxon>Ophiostomatales</taxon>
        <taxon>Ophiostomataceae</taxon>
        <taxon>Sporothrix</taxon>
    </lineage>
</organism>
<accession>A0ABP0CDZ9</accession>
<reference evidence="2 3" key="1">
    <citation type="submission" date="2024-01" db="EMBL/GenBank/DDBJ databases">
        <authorList>
            <person name="Allen C."/>
            <person name="Tagirdzhanova G."/>
        </authorList>
    </citation>
    <scope>NUCLEOTIDE SEQUENCE [LARGE SCALE GENOMIC DNA]</scope>
</reference>
<comment type="caution">
    <text evidence="2">The sequence shown here is derived from an EMBL/GenBank/DDBJ whole genome shotgun (WGS) entry which is preliminary data.</text>
</comment>
<name>A0ABP0CDZ9_9PEZI</name>
<feature type="region of interest" description="Disordered" evidence="1">
    <location>
        <begin position="74"/>
        <end position="95"/>
    </location>
</feature>
<evidence type="ECO:0000256" key="1">
    <source>
        <dbReference type="SAM" id="MobiDB-lite"/>
    </source>
</evidence>
<feature type="compositionally biased region" description="Acidic residues" evidence="1">
    <location>
        <begin position="75"/>
        <end position="92"/>
    </location>
</feature>
<keyword evidence="3" id="KW-1185">Reference proteome</keyword>
<dbReference type="Proteomes" id="UP001642405">
    <property type="component" value="Unassembled WGS sequence"/>
</dbReference>
<gene>
    <name evidence="2" type="ORF">SCUCBS95973_007290</name>
</gene>
<protein>
    <submittedName>
        <fullName evidence="2">Uncharacterized protein</fullName>
    </submittedName>
</protein>
<proteinExistence type="predicted"/>
<evidence type="ECO:0000313" key="3">
    <source>
        <dbReference type="Proteomes" id="UP001642405"/>
    </source>
</evidence>
<dbReference type="EMBL" id="CAWUHB010000050">
    <property type="protein sequence ID" value="CAK7229636.1"/>
    <property type="molecule type" value="Genomic_DNA"/>
</dbReference>